<feature type="region of interest" description="Disordered" evidence="1">
    <location>
        <begin position="100"/>
        <end position="128"/>
    </location>
</feature>
<gene>
    <name evidence="2" type="ORF">BOKJ2_LOCUS14526</name>
</gene>
<accession>A0A811LWV4</accession>
<comment type="caution">
    <text evidence="2">The sequence shown here is derived from an EMBL/GenBank/DDBJ whole genome shotgun (WGS) entry which is preliminary data.</text>
</comment>
<evidence type="ECO:0000313" key="2">
    <source>
        <dbReference type="EMBL" id="CAD5231207.1"/>
    </source>
</evidence>
<protein>
    <submittedName>
        <fullName evidence="2">Uncharacterized protein</fullName>
    </submittedName>
</protein>
<organism evidence="2 3">
    <name type="scientific">Bursaphelenchus okinawaensis</name>
    <dbReference type="NCBI Taxonomy" id="465554"/>
    <lineage>
        <taxon>Eukaryota</taxon>
        <taxon>Metazoa</taxon>
        <taxon>Ecdysozoa</taxon>
        <taxon>Nematoda</taxon>
        <taxon>Chromadorea</taxon>
        <taxon>Rhabditida</taxon>
        <taxon>Tylenchina</taxon>
        <taxon>Tylenchomorpha</taxon>
        <taxon>Aphelenchoidea</taxon>
        <taxon>Aphelenchoididae</taxon>
        <taxon>Bursaphelenchus</taxon>
    </lineage>
</organism>
<sequence length="255" mass="28416">MQRGHLSRRSFQPNAMLLSLSAPDAYLEPGINAFRRCRSQANPPATKTSDLKGLDEFGPTVPYGPGLSVPFSAGVNVPYSSGLTVPYSSGLSVTRPSFGQNRTFSTDSSRSSQQTSSNFVRSYQRTSLTQQMKRHLPWVLSSFRSSKRRQQVGQSTECQTTRLQSWDDPEERTVSARGVISSSRSVDASANSWSRSWSIRRSASEYPNVTTIQIDDDVDEGIETNYCGRLQKVQLESEDENGNQHFCDVVNCFTF</sequence>
<feature type="region of interest" description="Disordered" evidence="1">
    <location>
        <begin position="150"/>
        <end position="170"/>
    </location>
</feature>
<feature type="compositionally biased region" description="Low complexity" evidence="1">
    <location>
        <begin position="101"/>
        <end position="119"/>
    </location>
</feature>
<dbReference type="AlphaFoldDB" id="A0A811LWV4"/>
<proteinExistence type="predicted"/>
<dbReference type="Proteomes" id="UP000783686">
    <property type="component" value="Unassembled WGS sequence"/>
</dbReference>
<evidence type="ECO:0000256" key="1">
    <source>
        <dbReference type="SAM" id="MobiDB-lite"/>
    </source>
</evidence>
<dbReference type="Proteomes" id="UP000614601">
    <property type="component" value="Unassembled WGS sequence"/>
</dbReference>
<reference evidence="2" key="1">
    <citation type="submission" date="2020-09" db="EMBL/GenBank/DDBJ databases">
        <authorList>
            <person name="Kikuchi T."/>
        </authorList>
    </citation>
    <scope>NUCLEOTIDE SEQUENCE</scope>
    <source>
        <strain evidence="2">SH1</strain>
    </source>
</reference>
<keyword evidence="3" id="KW-1185">Reference proteome</keyword>
<evidence type="ECO:0000313" key="3">
    <source>
        <dbReference type="Proteomes" id="UP000614601"/>
    </source>
</evidence>
<dbReference type="EMBL" id="CAJFDH010000006">
    <property type="protein sequence ID" value="CAD5231207.1"/>
    <property type="molecule type" value="Genomic_DNA"/>
</dbReference>
<name>A0A811LWV4_9BILA</name>
<dbReference type="EMBL" id="CAJFCW020000006">
    <property type="protein sequence ID" value="CAG9128540.1"/>
    <property type="molecule type" value="Genomic_DNA"/>
</dbReference>
<feature type="compositionally biased region" description="Polar residues" evidence="1">
    <location>
        <begin position="151"/>
        <end position="164"/>
    </location>
</feature>